<feature type="compositionally biased region" description="Low complexity" evidence="11">
    <location>
        <begin position="769"/>
        <end position="802"/>
    </location>
</feature>
<dbReference type="GO" id="GO:0008270">
    <property type="term" value="F:zinc ion binding"/>
    <property type="evidence" value="ECO:0007669"/>
    <property type="project" value="UniProtKB-KW"/>
</dbReference>
<keyword evidence="13" id="KW-1185">Reference proteome</keyword>
<dbReference type="PROSITE" id="PS00028">
    <property type="entry name" value="ZINC_FINGER_C2H2_1"/>
    <property type="match status" value="3"/>
</dbReference>
<evidence type="ECO:0000256" key="3">
    <source>
        <dbReference type="ARBA" id="ARBA00022737"/>
    </source>
</evidence>
<keyword evidence="7" id="KW-0238">DNA-binding</keyword>
<accession>A0A6P7TCR4</accession>
<feature type="domain" description="C2H2-type" evidence="12">
    <location>
        <begin position="631"/>
        <end position="658"/>
    </location>
</feature>
<dbReference type="RefSeq" id="XP_029648893.1">
    <property type="nucleotide sequence ID" value="XM_029793033.1"/>
</dbReference>
<feature type="compositionally biased region" description="Polar residues" evidence="11">
    <location>
        <begin position="896"/>
        <end position="908"/>
    </location>
</feature>
<proteinExistence type="predicted"/>
<evidence type="ECO:0000256" key="11">
    <source>
        <dbReference type="SAM" id="MobiDB-lite"/>
    </source>
</evidence>
<dbReference type="AlphaFoldDB" id="A0A6P7TCR4"/>
<gene>
    <name evidence="14 15" type="primary">LOC115222733</name>
</gene>
<dbReference type="SUPFAM" id="SSF57667">
    <property type="entry name" value="beta-beta-alpha zinc fingers"/>
    <property type="match status" value="3"/>
</dbReference>
<evidence type="ECO:0000256" key="8">
    <source>
        <dbReference type="ARBA" id="ARBA00023163"/>
    </source>
</evidence>
<protein>
    <submittedName>
        <fullName evidence="14 15">Protein suppressor of hairy wing-like</fullName>
    </submittedName>
</protein>
<evidence type="ECO:0000256" key="5">
    <source>
        <dbReference type="ARBA" id="ARBA00022833"/>
    </source>
</evidence>
<feature type="compositionally biased region" description="Basic residues" evidence="11">
    <location>
        <begin position="653"/>
        <end position="662"/>
    </location>
</feature>
<feature type="region of interest" description="Disordered" evidence="11">
    <location>
        <begin position="861"/>
        <end position="908"/>
    </location>
</feature>
<evidence type="ECO:0000259" key="12">
    <source>
        <dbReference type="PROSITE" id="PS50157"/>
    </source>
</evidence>
<reference evidence="14 15" key="1">
    <citation type="submission" date="2025-08" db="UniProtKB">
        <authorList>
            <consortium name="RefSeq"/>
        </authorList>
    </citation>
    <scope>IDENTIFICATION</scope>
</reference>
<comment type="subcellular location">
    <subcellularLocation>
        <location evidence="1">Nucleus</location>
    </subcellularLocation>
</comment>
<sequence>MLGNMGQSGGEYVGSPVFAGSSTALVAMKCQETEQRSDLSAGSSCNSPNTGATIEVHNSNNSSNTSATTEVHNSNNLQKTEHETQHYSKANSPSHILKPKITRGLYRQQPPPNLEYHPDLSWFRPWKGRKLLLEGQDAPGGQKPQLFDSQQGSSKNLSPNYKSKSPLASPLRYLHSFTYSDVSDVSEDSGGGTSSREPSPAKEQDLEDHQNQCLQSPSKLKLDESVSSEKSPKMLRISTSECTNVETRSSDSDRSPNRTESSGQWRCEDEGNRGIEKPLVRHGSYKKILQARYLSSIEDDSSVCQMDLKEDDTKDNDVFMPAENPQDEPNQSISSTADINSNQTSLASTVGQPQSSNTSLASGLQCEPLDLSSRTYETSPTKGPPMTISEIVCPPPPEPFTLSPSSYIRSPPFYSKHLLSPRSPLCSVPEGGHVFNFNLPSPLEGTHSDSEVASPSPRSPSYHFTFPPRPSLVSSLPDFKRHPVSPRAFYPSSPIPLSPSQPQSAGAGSRHPYSPISNSGGNEDSRERHAFSDSDVTYLCPVCDQAFPSYDNLTKHMAKHLPTETVRTGDNNKVHYCKVCRRAFSRSDMLTRHMRLHTGLKPYECRICGQVFSRSDHLNTHQRTHTGEKPYKCPQCPYAACRRDMITRHMRIHLKRSSKKKYPPFQSKDEPDTPASNNTPTPKGSLSSGDATDSPDQSARACSVSSADSIDSEQNSGSSSSLQQQKQQAFVGGSSSEGIEADRSSSSSGRPRFWSTASGESTDLEEHVGISSGGNISNTSSSNSSTNINTTNTTNNNNRNTNSPLVAAVFMESGEGVLPPHLNYRKTRNWSVTSHESIDSEEMAPGCQDAFVDELAFESDRPVAAPTSLSSSSSSTTTAVISDESLKSESPAIDTESLQKFSISSDRS</sequence>
<feature type="compositionally biased region" description="Polar residues" evidence="11">
    <location>
        <begin position="147"/>
        <end position="163"/>
    </location>
</feature>
<feature type="region of interest" description="Disordered" evidence="11">
    <location>
        <begin position="32"/>
        <end position="98"/>
    </location>
</feature>
<dbReference type="PANTHER" id="PTHR16515:SF57">
    <property type="entry name" value="ZINC FINGER PROTEIN 154-LIKE"/>
    <property type="match status" value="1"/>
</dbReference>
<feature type="region of interest" description="Disordered" evidence="11">
    <location>
        <begin position="183"/>
        <end position="270"/>
    </location>
</feature>
<dbReference type="Gene3D" id="3.30.160.60">
    <property type="entry name" value="Classic Zinc Finger"/>
    <property type="match status" value="3"/>
</dbReference>
<evidence type="ECO:0000256" key="6">
    <source>
        <dbReference type="ARBA" id="ARBA00023015"/>
    </source>
</evidence>
<keyword evidence="6" id="KW-0805">Transcription regulation</keyword>
<feature type="compositionally biased region" description="Low complexity" evidence="11">
    <location>
        <begin position="867"/>
        <end position="878"/>
    </location>
</feature>
<dbReference type="KEGG" id="osn:115222733"/>
<dbReference type="FunFam" id="3.30.160.60:FF:000395">
    <property type="entry name" value="zinc finger protein 513"/>
    <property type="match status" value="1"/>
</dbReference>
<keyword evidence="4 10" id="KW-0863">Zinc-finger</keyword>
<feature type="compositionally biased region" description="Low complexity" evidence="11">
    <location>
        <begin position="712"/>
        <end position="750"/>
    </location>
</feature>
<dbReference type="PANTHER" id="PTHR16515">
    <property type="entry name" value="PR DOMAIN ZINC FINGER PROTEIN"/>
    <property type="match status" value="1"/>
</dbReference>
<feature type="compositionally biased region" description="Polar residues" evidence="11">
    <location>
        <begin position="674"/>
        <end position="697"/>
    </location>
</feature>
<evidence type="ECO:0000256" key="7">
    <source>
        <dbReference type="ARBA" id="ARBA00023125"/>
    </source>
</evidence>
<feature type="region of interest" description="Disordered" evidence="11">
    <location>
        <begin position="653"/>
        <end position="802"/>
    </location>
</feature>
<feature type="region of interest" description="Disordered" evidence="11">
    <location>
        <begin position="134"/>
        <end position="167"/>
    </location>
</feature>
<dbReference type="RefSeq" id="XP_029648892.1">
    <property type="nucleotide sequence ID" value="XM_029793032.1"/>
</dbReference>
<dbReference type="PROSITE" id="PS50157">
    <property type="entry name" value="ZINC_FINGER_C2H2_2"/>
    <property type="match status" value="4"/>
</dbReference>
<dbReference type="Pfam" id="PF13912">
    <property type="entry name" value="zf-C2H2_6"/>
    <property type="match status" value="1"/>
</dbReference>
<feature type="domain" description="C2H2-type" evidence="12">
    <location>
        <begin position="575"/>
        <end position="602"/>
    </location>
</feature>
<keyword evidence="2" id="KW-0479">Metal-binding</keyword>
<dbReference type="GO" id="GO:0003677">
    <property type="term" value="F:DNA binding"/>
    <property type="evidence" value="ECO:0007669"/>
    <property type="project" value="UniProtKB-KW"/>
</dbReference>
<feature type="region of interest" description="Disordered" evidence="11">
    <location>
        <begin position="314"/>
        <end position="364"/>
    </location>
</feature>
<evidence type="ECO:0000256" key="10">
    <source>
        <dbReference type="PROSITE-ProRule" id="PRU00042"/>
    </source>
</evidence>
<feature type="domain" description="C2H2-type" evidence="12">
    <location>
        <begin position="538"/>
        <end position="565"/>
    </location>
</feature>
<keyword evidence="9" id="KW-0539">Nucleus</keyword>
<feature type="region of interest" description="Disordered" evidence="11">
    <location>
        <begin position="439"/>
        <end position="464"/>
    </location>
</feature>
<evidence type="ECO:0000313" key="13">
    <source>
        <dbReference type="Proteomes" id="UP000515154"/>
    </source>
</evidence>
<dbReference type="InterPro" id="IPR036236">
    <property type="entry name" value="Znf_C2H2_sf"/>
</dbReference>
<name>A0A6P7TCR4_9MOLL</name>
<feature type="compositionally biased region" description="Polar residues" evidence="11">
    <location>
        <begin position="237"/>
        <end position="247"/>
    </location>
</feature>
<feature type="compositionally biased region" description="Polar residues" evidence="11">
    <location>
        <begin position="38"/>
        <end position="52"/>
    </location>
</feature>
<evidence type="ECO:0000256" key="9">
    <source>
        <dbReference type="ARBA" id="ARBA00023242"/>
    </source>
</evidence>
<evidence type="ECO:0000256" key="1">
    <source>
        <dbReference type="ARBA" id="ARBA00004123"/>
    </source>
</evidence>
<dbReference type="GO" id="GO:0005634">
    <property type="term" value="C:nucleus"/>
    <property type="evidence" value="ECO:0007669"/>
    <property type="project" value="UniProtKB-SubCell"/>
</dbReference>
<dbReference type="SMART" id="SM00355">
    <property type="entry name" value="ZnF_C2H2"/>
    <property type="match status" value="4"/>
</dbReference>
<keyword evidence="3" id="KW-0677">Repeat</keyword>
<feature type="compositionally biased region" description="Basic and acidic residues" evidence="11">
    <location>
        <begin position="248"/>
        <end position="257"/>
    </location>
</feature>
<dbReference type="GO" id="GO:0010468">
    <property type="term" value="P:regulation of gene expression"/>
    <property type="evidence" value="ECO:0007669"/>
    <property type="project" value="TreeGrafter"/>
</dbReference>
<feature type="compositionally biased region" description="Low complexity" evidence="11">
    <location>
        <begin position="58"/>
        <end position="69"/>
    </location>
</feature>
<dbReference type="Pfam" id="PF00096">
    <property type="entry name" value="zf-C2H2"/>
    <property type="match status" value="3"/>
</dbReference>
<keyword evidence="8" id="KW-0804">Transcription</keyword>
<evidence type="ECO:0000256" key="4">
    <source>
        <dbReference type="ARBA" id="ARBA00022771"/>
    </source>
</evidence>
<dbReference type="FunFam" id="3.30.160.60:FF:000045">
    <property type="entry name" value="ZFP69 zinc finger protein B"/>
    <property type="match status" value="1"/>
</dbReference>
<keyword evidence="5" id="KW-0862">Zinc</keyword>
<feature type="domain" description="C2H2-type" evidence="12">
    <location>
        <begin position="603"/>
        <end position="630"/>
    </location>
</feature>
<evidence type="ECO:0000313" key="14">
    <source>
        <dbReference type="RefSeq" id="XP_029648892.1"/>
    </source>
</evidence>
<organism evidence="13 15">
    <name type="scientific">Octopus sinensis</name>
    <name type="common">East Asian common octopus</name>
    <dbReference type="NCBI Taxonomy" id="2607531"/>
    <lineage>
        <taxon>Eukaryota</taxon>
        <taxon>Metazoa</taxon>
        <taxon>Spiralia</taxon>
        <taxon>Lophotrochozoa</taxon>
        <taxon>Mollusca</taxon>
        <taxon>Cephalopoda</taxon>
        <taxon>Coleoidea</taxon>
        <taxon>Octopodiformes</taxon>
        <taxon>Octopoda</taxon>
        <taxon>Incirrata</taxon>
        <taxon>Octopodidae</taxon>
        <taxon>Octopus</taxon>
    </lineage>
</organism>
<feature type="compositionally biased region" description="Polar residues" evidence="11">
    <location>
        <begin position="327"/>
        <end position="362"/>
    </location>
</feature>
<feature type="region of interest" description="Disordered" evidence="11">
    <location>
        <begin position="490"/>
        <end position="528"/>
    </location>
</feature>
<dbReference type="InterPro" id="IPR013087">
    <property type="entry name" value="Znf_C2H2_type"/>
</dbReference>
<feature type="compositionally biased region" description="Basic and acidic residues" evidence="11">
    <location>
        <begin position="199"/>
        <end position="210"/>
    </location>
</feature>
<dbReference type="FunFam" id="3.30.160.60:FF:001498">
    <property type="entry name" value="Zinc finger protein 404"/>
    <property type="match status" value="1"/>
</dbReference>
<evidence type="ECO:0000256" key="2">
    <source>
        <dbReference type="ARBA" id="ARBA00022723"/>
    </source>
</evidence>
<dbReference type="InterPro" id="IPR050331">
    <property type="entry name" value="Zinc_finger"/>
</dbReference>
<dbReference type="Proteomes" id="UP000515154">
    <property type="component" value="Linkage group LG21"/>
</dbReference>
<evidence type="ECO:0000313" key="15">
    <source>
        <dbReference type="RefSeq" id="XP_029648893.1"/>
    </source>
</evidence>